<dbReference type="OrthoDB" id="431557at2759"/>
<evidence type="ECO:0000256" key="1">
    <source>
        <dbReference type="ARBA" id="ARBA00022942"/>
    </source>
</evidence>
<dbReference type="SUPFAM" id="SSF56235">
    <property type="entry name" value="N-terminal nucleophile aminohydrolases (Ntn hydrolases)"/>
    <property type="match status" value="1"/>
</dbReference>
<dbReference type="Proteomes" id="UP000070089">
    <property type="component" value="Unassembled WGS sequence"/>
</dbReference>
<proteinExistence type="inferred from homology"/>
<keyword evidence="1 2" id="KW-0647">Proteasome</keyword>
<organism evidence="4 5">
    <name type="scientific">Giardia duodenalis assemblage B</name>
    <dbReference type="NCBI Taxonomy" id="1394984"/>
    <lineage>
        <taxon>Eukaryota</taxon>
        <taxon>Metamonada</taxon>
        <taxon>Diplomonadida</taxon>
        <taxon>Hexamitidae</taxon>
        <taxon>Giardiinae</taxon>
        <taxon>Giardia</taxon>
    </lineage>
</organism>
<dbReference type="AlphaFoldDB" id="A0A132NS54"/>
<dbReference type="InterPro" id="IPR023332">
    <property type="entry name" value="Proteasome_alpha-type"/>
</dbReference>
<dbReference type="FunFam" id="3.60.20.10:FF:000063">
    <property type="entry name" value="Proteasome subunit alpha type"/>
    <property type="match status" value="1"/>
</dbReference>
<evidence type="ECO:0000313" key="4">
    <source>
        <dbReference type="EMBL" id="KWX12939.1"/>
    </source>
</evidence>
<comment type="caution">
    <text evidence="4">The sequence shown here is derived from an EMBL/GenBank/DDBJ whole genome shotgun (WGS) entry which is preliminary data.</text>
</comment>
<feature type="domain" description="Proteasome alpha-type subunits" evidence="3">
    <location>
        <begin position="3"/>
        <end position="25"/>
    </location>
</feature>
<dbReference type="PANTHER" id="PTHR11599">
    <property type="entry name" value="PROTEASOME SUBUNIT ALPHA/BETA"/>
    <property type="match status" value="1"/>
</dbReference>
<protein>
    <submittedName>
        <fullName evidence="4">20S proteasome alpha subunit 6/pre5</fullName>
    </submittedName>
</protein>
<evidence type="ECO:0000259" key="3">
    <source>
        <dbReference type="SMART" id="SM00948"/>
    </source>
</evidence>
<accession>A0A132NS54</accession>
<comment type="similarity">
    <text evidence="2">Belongs to the peptidase T1A family.</text>
</comment>
<dbReference type="SMART" id="SM00948">
    <property type="entry name" value="Proteasome_A_N"/>
    <property type="match status" value="1"/>
</dbReference>
<dbReference type="InterPro" id="IPR001353">
    <property type="entry name" value="Proteasome_sua/b"/>
</dbReference>
<dbReference type="InterPro" id="IPR050115">
    <property type="entry name" value="Proteasome_alpha"/>
</dbReference>
<name>A0A132NS54_GIAIN</name>
<dbReference type="VEuPathDB" id="GiardiaDB:QR46_3082"/>
<gene>
    <name evidence="4" type="ORF">QR46_3082</name>
</gene>
<dbReference type="Pfam" id="PF00227">
    <property type="entry name" value="Proteasome"/>
    <property type="match status" value="1"/>
</dbReference>
<evidence type="ECO:0000256" key="2">
    <source>
        <dbReference type="PROSITE-ProRule" id="PRU00808"/>
    </source>
</evidence>
<dbReference type="InterPro" id="IPR000426">
    <property type="entry name" value="Proteasome_asu_N"/>
</dbReference>
<dbReference type="GO" id="GO:0006511">
    <property type="term" value="P:ubiquitin-dependent protein catabolic process"/>
    <property type="evidence" value="ECO:0007669"/>
    <property type="project" value="InterPro"/>
</dbReference>
<dbReference type="Pfam" id="PF10584">
    <property type="entry name" value="Proteasome_A_N"/>
    <property type="match status" value="1"/>
</dbReference>
<sequence>MSYDSDVATFSPTGKLNQIIYAMEAPNFGSPSVGLASKDAVVLVTVRRQTTPLSSFQDKLFEVDKHIGICISGIYADAYKMLRLLRDECTEYTYVYDAPHPVALLVAKLAENAQARTQFWGYRPYGASLLIGGIDTRNSKKTPCLYVLSPNAVFKEYRAVSLGMGSQTINTHLKNHIDEYENASIERLIALALDSLGTGVRDCRPSEKNLSIGVLDRTTGGVLRILTKEEILPHIQRFEMDNPLQDIDQDSDNLD</sequence>
<dbReference type="Gene3D" id="3.60.20.10">
    <property type="entry name" value="Glutamine Phosphoribosylpyrophosphate, subunit 1, domain 1"/>
    <property type="match status" value="1"/>
</dbReference>
<dbReference type="GO" id="GO:0019773">
    <property type="term" value="C:proteasome core complex, alpha-subunit complex"/>
    <property type="evidence" value="ECO:0007669"/>
    <property type="project" value="UniProtKB-UniRule"/>
</dbReference>
<dbReference type="PROSITE" id="PS51475">
    <property type="entry name" value="PROTEASOME_ALPHA_2"/>
    <property type="match status" value="1"/>
</dbReference>
<dbReference type="EMBL" id="JXTI01000092">
    <property type="protein sequence ID" value="KWX12939.1"/>
    <property type="molecule type" value="Genomic_DNA"/>
</dbReference>
<reference evidence="4 5" key="1">
    <citation type="journal article" date="2015" name="Mol. Biochem. Parasitol.">
        <title>Identification of polymorphic genes for use in assemblage B genotyping assays through comparative genomics of multiple assemblage B Giardia duodenalis isolates.</title>
        <authorList>
            <person name="Wielinga C."/>
            <person name="Thompson R.C."/>
            <person name="Monis P."/>
            <person name="Ryan U."/>
        </authorList>
    </citation>
    <scope>NUCLEOTIDE SEQUENCE [LARGE SCALE GENOMIC DNA]</scope>
    <source>
        <strain evidence="4 5">BAH15c1</strain>
    </source>
</reference>
<dbReference type="InterPro" id="IPR029055">
    <property type="entry name" value="Ntn_hydrolases_N"/>
</dbReference>
<evidence type="ECO:0000313" key="5">
    <source>
        <dbReference type="Proteomes" id="UP000070089"/>
    </source>
</evidence>